<evidence type="ECO:0000256" key="7">
    <source>
        <dbReference type="SAM" id="Phobius"/>
    </source>
</evidence>
<feature type="transmembrane region" description="Helical" evidence="7">
    <location>
        <begin position="176"/>
        <end position="200"/>
    </location>
</feature>
<evidence type="ECO:0000256" key="2">
    <source>
        <dbReference type="ARBA" id="ARBA00010992"/>
    </source>
</evidence>
<dbReference type="STRING" id="694573.A0A194VEA0"/>
<comment type="similarity">
    <text evidence="2">Belongs to the major facilitator superfamily. Sugar transporter (TC 2.A.1.1) family.</text>
</comment>
<dbReference type="GO" id="GO:0046943">
    <property type="term" value="F:carboxylic acid transmembrane transporter activity"/>
    <property type="evidence" value="ECO:0007669"/>
    <property type="project" value="TreeGrafter"/>
</dbReference>
<evidence type="ECO:0000256" key="3">
    <source>
        <dbReference type="ARBA" id="ARBA00022448"/>
    </source>
</evidence>
<evidence type="ECO:0000256" key="5">
    <source>
        <dbReference type="ARBA" id="ARBA00022989"/>
    </source>
</evidence>
<evidence type="ECO:0000259" key="8">
    <source>
        <dbReference type="PROSITE" id="PS50850"/>
    </source>
</evidence>
<feature type="transmembrane region" description="Helical" evidence="7">
    <location>
        <begin position="105"/>
        <end position="127"/>
    </location>
</feature>
<keyword evidence="5 7" id="KW-1133">Transmembrane helix</keyword>
<dbReference type="OrthoDB" id="2261376at2759"/>
<name>A0A194VEA0_CYTMA</name>
<feature type="transmembrane region" description="Helical" evidence="7">
    <location>
        <begin position="431"/>
        <end position="452"/>
    </location>
</feature>
<feature type="transmembrane region" description="Helical" evidence="7">
    <location>
        <begin position="301"/>
        <end position="323"/>
    </location>
</feature>
<dbReference type="Gene3D" id="1.20.1250.20">
    <property type="entry name" value="MFS general substrate transporter like domains"/>
    <property type="match status" value="1"/>
</dbReference>
<dbReference type="PANTHER" id="PTHR23508">
    <property type="entry name" value="CARBOXYLIC ACID TRANSPORTER PROTEIN HOMOLOG"/>
    <property type="match status" value="1"/>
</dbReference>
<dbReference type="AlphaFoldDB" id="A0A194VEA0"/>
<dbReference type="GO" id="GO:0005886">
    <property type="term" value="C:plasma membrane"/>
    <property type="evidence" value="ECO:0007669"/>
    <property type="project" value="TreeGrafter"/>
</dbReference>
<evidence type="ECO:0000313" key="10">
    <source>
        <dbReference type="Proteomes" id="UP000078576"/>
    </source>
</evidence>
<dbReference type="InterPro" id="IPR020846">
    <property type="entry name" value="MFS_dom"/>
</dbReference>
<keyword evidence="3" id="KW-0813">Transport</keyword>
<feature type="transmembrane region" description="Helical" evidence="7">
    <location>
        <begin position="359"/>
        <end position="376"/>
    </location>
</feature>
<evidence type="ECO:0000256" key="4">
    <source>
        <dbReference type="ARBA" id="ARBA00022692"/>
    </source>
</evidence>
<proteinExistence type="inferred from homology"/>
<dbReference type="SUPFAM" id="SSF103473">
    <property type="entry name" value="MFS general substrate transporter"/>
    <property type="match status" value="1"/>
</dbReference>
<dbReference type="Pfam" id="PF07690">
    <property type="entry name" value="MFS_1"/>
    <property type="match status" value="1"/>
</dbReference>
<evidence type="ECO:0000256" key="6">
    <source>
        <dbReference type="ARBA" id="ARBA00023136"/>
    </source>
</evidence>
<dbReference type="EMBL" id="KN714803">
    <property type="protein sequence ID" value="KUI62213.1"/>
    <property type="molecule type" value="Genomic_DNA"/>
</dbReference>
<accession>A0A194VEA0</accession>
<keyword evidence="4 7" id="KW-0812">Transmembrane</keyword>
<sequence>MGFAFLKRSDPAQERAIETEHSDVVATEDKSFREAILPVFACGAGLFSDGYVNNVIGSVSTILALQYGSVYTDSTSISNVSSIAFAGTVVGQLFFGYLADRWSRVNTLLVSTVILIIFTALCAGSYWHGNTTAGTLSMLVAWRFFVGIGIGGEYPAGSVGCAESTGELKSGTRQRWFILFTNTSIDWGFVVGAFVPYVVAAACDNGHYSTQWRTSLGIGVIFPLILFVLRLRIKEPEEFSKNSMANTKTPWLLVLKFYGFRLFIVSLIWFIYDFLTYPFGIYSSSILSHIYNSDTAPLTTIFGWNTVINLFYIPGTIIGAFVSDILGPRYTLVLGVTLQAIVGFIMAGCYASLSQPHMVGAFAVVYGIFLSLGELGPGNNIGLLASKTSATGVRGMYYGIAAAFGKIGAFIGTYIFNYIEKAGHNATTSAQYPFYVSSSLCFLSAALALVFLPNVGQDTIQKEDIRFREYLESQGWDTRQLGLKKGTVLEAVGNDQEFVTTGETKA</sequence>
<dbReference type="PROSITE" id="PS50850">
    <property type="entry name" value="MFS"/>
    <property type="match status" value="1"/>
</dbReference>
<feature type="transmembrane region" description="Helical" evidence="7">
    <location>
        <begin position="77"/>
        <end position="98"/>
    </location>
</feature>
<feature type="transmembrane region" description="Helical" evidence="7">
    <location>
        <begin position="251"/>
        <end position="272"/>
    </location>
</feature>
<dbReference type="Proteomes" id="UP000078576">
    <property type="component" value="Unassembled WGS sequence"/>
</dbReference>
<dbReference type="InterPro" id="IPR011701">
    <property type="entry name" value="MFS"/>
</dbReference>
<evidence type="ECO:0000313" key="9">
    <source>
        <dbReference type="EMBL" id="KUI62213.1"/>
    </source>
</evidence>
<feature type="domain" description="Major facilitator superfamily (MFS) profile" evidence="8">
    <location>
        <begin position="38"/>
        <end position="456"/>
    </location>
</feature>
<feature type="transmembrane region" description="Helical" evidence="7">
    <location>
        <begin position="212"/>
        <end position="231"/>
    </location>
</feature>
<organism evidence="9 10">
    <name type="scientific">Cytospora mali</name>
    <name type="common">Apple Valsa canker fungus</name>
    <name type="synonym">Valsa mali</name>
    <dbReference type="NCBI Taxonomy" id="578113"/>
    <lineage>
        <taxon>Eukaryota</taxon>
        <taxon>Fungi</taxon>
        <taxon>Dikarya</taxon>
        <taxon>Ascomycota</taxon>
        <taxon>Pezizomycotina</taxon>
        <taxon>Sordariomycetes</taxon>
        <taxon>Sordariomycetidae</taxon>
        <taxon>Diaporthales</taxon>
        <taxon>Cytosporaceae</taxon>
        <taxon>Cytospora</taxon>
    </lineage>
</organism>
<dbReference type="FunFam" id="1.20.1250.20:FF:000140">
    <property type="entry name" value="Putative MFS phospholipid transporter"/>
    <property type="match status" value="1"/>
</dbReference>
<feature type="transmembrane region" description="Helical" evidence="7">
    <location>
        <begin position="330"/>
        <end position="353"/>
    </location>
</feature>
<comment type="subcellular location">
    <subcellularLocation>
        <location evidence="1">Membrane</location>
        <topology evidence="1">Multi-pass membrane protein</topology>
    </subcellularLocation>
</comment>
<reference evidence="10" key="1">
    <citation type="submission" date="2014-12" db="EMBL/GenBank/DDBJ databases">
        <title>Genome Sequence of Valsa Canker Pathogens Uncovers a Specific Adaption of Colonization on Woody Bark.</title>
        <authorList>
            <person name="Yin Z."/>
            <person name="Liu H."/>
            <person name="Gao X."/>
            <person name="Li Z."/>
            <person name="Song N."/>
            <person name="Ke X."/>
            <person name="Dai Q."/>
            <person name="Wu Y."/>
            <person name="Sun Y."/>
            <person name="Xu J.-R."/>
            <person name="Kang Z.K."/>
            <person name="Wang L."/>
            <person name="Huang L."/>
        </authorList>
    </citation>
    <scope>NUCLEOTIDE SEQUENCE [LARGE SCALE GENOMIC DNA]</scope>
    <source>
        <strain evidence="10">SXYL134</strain>
    </source>
</reference>
<feature type="transmembrane region" description="Helical" evidence="7">
    <location>
        <begin position="133"/>
        <end position="155"/>
    </location>
</feature>
<gene>
    <name evidence="9" type="ORF">VP1G_09322</name>
</gene>
<feature type="transmembrane region" description="Helical" evidence="7">
    <location>
        <begin position="397"/>
        <end position="419"/>
    </location>
</feature>
<keyword evidence="10" id="KW-1185">Reference proteome</keyword>
<evidence type="ECO:0000256" key="1">
    <source>
        <dbReference type="ARBA" id="ARBA00004141"/>
    </source>
</evidence>
<dbReference type="InterPro" id="IPR036259">
    <property type="entry name" value="MFS_trans_sf"/>
</dbReference>
<dbReference type="GO" id="GO:0030643">
    <property type="term" value="P:intracellular phosphate ion homeostasis"/>
    <property type="evidence" value="ECO:0007669"/>
    <property type="project" value="EnsemblFungi"/>
</dbReference>
<dbReference type="PANTHER" id="PTHR23508:SF10">
    <property type="entry name" value="CARBOXYLIC ACID TRANSPORTER PROTEIN HOMOLOG"/>
    <property type="match status" value="1"/>
</dbReference>
<protein>
    <recommendedName>
        <fullName evidence="8">Major facilitator superfamily (MFS) profile domain-containing protein</fullName>
    </recommendedName>
</protein>
<keyword evidence="6 7" id="KW-0472">Membrane</keyword>